<reference evidence="1 2" key="1">
    <citation type="submission" date="2019-03" db="EMBL/GenBank/DDBJ databases">
        <title>Genomic Encyclopedia of Type Strains, Phase IV (KMG-IV): sequencing the most valuable type-strain genomes for metagenomic binning, comparative biology and taxonomic classification.</title>
        <authorList>
            <person name="Goeker M."/>
        </authorList>
    </citation>
    <scope>NUCLEOTIDE SEQUENCE [LARGE SCALE GENOMIC DNA]</scope>
    <source>
        <strain evidence="1 2">DSM 100309</strain>
    </source>
</reference>
<protein>
    <submittedName>
        <fullName evidence="1">Uncharacterized protein</fullName>
    </submittedName>
</protein>
<gene>
    <name evidence="1" type="ORF">EDC63_13518</name>
</gene>
<name>A0A4R3XUU0_9PROT</name>
<comment type="caution">
    <text evidence="1">The sequence shown here is derived from an EMBL/GenBank/DDBJ whole genome shotgun (WGS) entry which is preliminary data.</text>
</comment>
<dbReference type="RefSeq" id="WP_124945405.1">
    <property type="nucleotide sequence ID" value="NZ_BHVT01000013.1"/>
</dbReference>
<organism evidence="1 2">
    <name type="scientific">Sulfurirhabdus autotrophica</name>
    <dbReference type="NCBI Taxonomy" id="1706046"/>
    <lineage>
        <taxon>Bacteria</taxon>
        <taxon>Pseudomonadati</taxon>
        <taxon>Pseudomonadota</taxon>
        <taxon>Betaproteobacteria</taxon>
        <taxon>Nitrosomonadales</taxon>
        <taxon>Sulfuricellaceae</taxon>
        <taxon>Sulfurirhabdus</taxon>
    </lineage>
</organism>
<dbReference type="AlphaFoldDB" id="A0A4R3XUU0"/>
<dbReference type="OrthoDB" id="8560564at2"/>
<keyword evidence="2" id="KW-1185">Reference proteome</keyword>
<proteinExistence type="predicted"/>
<evidence type="ECO:0000313" key="1">
    <source>
        <dbReference type="EMBL" id="TCV79126.1"/>
    </source>
</evidence>
<accession>A0A4R3XUU0</accession>
<sequence length="137" mass="15943">METIDYNNFDFGTRLNQYIHEIFHQGGVKREESDLTDGQKVFLNSVRRELVKYTDPTRKGYPHNQYEQMESFARTIGDLHNSYFDSGMHKVSDCLYNRWKQVYEDAKKLAAAGGTDKAAWIDVIKVEESDMPAFFDA</sequence>
<evidence type="ECO:0000313" key="2">
    <source>
        <dbReference type="Proteomes" id="UP000295367"/>
    </source>
</evidence>
<dbReference type="Proteomes" id="UP000295367">
    <property type="component" value="Unassembled WGS sequence"/>
</dbReference>
<dbReference type="EMBL" id="SMCO01000035">
    <property type="protein sequence ID" value="TCV79126.1"/>
    <property type="molecule type" value="Genomic_DNA"/>
</dbReference>